<dbReference type="Proteomes" id="UP000003162">
    <property type="component" value="Unassembled WGS sequence"/>
</dbReference>
<reference evidence="6 7" key="2">
    <citation type="submission" date="2007-09" db="EMBL/GenBank/DDBJ databases">
        <authorList>
            <person name="Fulton L."/>
            <person name="Clifton S."/>
            <person name="Fulton B."/>
            <person name="Xu J."/>
            <person name="Minx P."/>
            <person name="Pepin K.H."/>
            <person name="Johnson M."/>
            <person name="Thiruvilangam P."/>
            <person name="Bhonagiri V."/>
            <person name="Nash W.E."/>
            <person name="Mardis E.R."/>
            <person name="Wilson R.K."/>
        </authorList>
    </citation>
    <scope>NUCLEOTIDE SEQUENCE [LARGE SCALE GENOMIC DNA]</scope>
    <source>
        <strain evidence="6 7">ATCC 33270</strain>
    </source>
</reference>
<sequence>MENNKLLIVKGVTKSYIDSNNIANDNISFYINRGEILGLFGPNGSGKTTLVRQITGILKPDKGKIILEGVDVTKNNKKIRDCIASLNQVMYGHRALKAEEFVACTGIYRGLKKNDAMFQAEYFFDYFGISNIKNNLMESLSGGERRIIGFISTLIGFKPLMILDEPTNDLDPKKRILLWNMIKELKIKLGISFLLVTHNIHEAENVVDRVVILRDGKCILEDIPQKIINDYSDNYIIKFYYPYNYIIEDSIIKKFNIVRVSEEIYEIHTNRENINNKFIELINSDLKDHMGNIDIVSPSLESVYIENFISK</sequence>
<dbReference type="RefSeq" id="WP_004832252.1">
    <property type="nucleotide sequence ID" value="NZ_DS483516.1"/>
</dbReference>
<dbReference type="InterPro" id="IPR050763">
    <property type="entry name" value="ABC_transporter_ATP-binding"/>
</dbReference>
<dbReference type="EMBL" id="ABEE02000015">
    <property type="protein sequence ID" value="EDP24518.1"/>
    <property type="molecule type" value="Genomic_DNA"/>
</dbReference>
<keyword evidence="4 6" id="KW-0067">ATP-binding</keyword>
<keyword evidence="3" id="KW-0547">Nucleotide-binding</keyword>
<evidence type="ECO:0000256" key="1">
    <source>
        <dbReference type="ARBA" id="ARBA00005417"/>
    </source>
</evidence>
<comment type="caution">
    <text evidence="6">The sequence shown here is derived from an EMBL/GenBank/DDBJ whole genome shotgun (WGS) entry which is preliminary data.</text>
</comment>
<dbReference type="eggNOG" id="COG1131">
    <property type="taxonomic scope" value="Bacteria"/>
</dbReference>
<dbReference type="InterPro" id="IPR027417">
    <property type="entry name" value="P-loop_NTPase"/>
</dbReference>
<dbReference type="Gene3D" id="3.40.50.300">
    <property type="entry name" value="P-loop containing nucleotide triphosphate hydrolases"/>
    <property type="match status" value="1"/>
</dbReference>
<dbReference type="GeneID" id="93384476"/>
<dbReference type="SUPFAM" id="SSF52540">
    <property type="entry name" value="P-loop containing nucleoside triphosphate hydrolases"/>
    <property type="match status" value="1"/>
</dbReference>
<dbReference type="InterPro" id="IPR003439">
    <property type="entry name" value="ABC_transporter-like_ATP-bd"/>
</dbReference>
<dbReference type="PROSITE" id="PS50893">
    <property type="entry name" value="ABC_TRANSPORTER_2"/>
    <property type="match status" value="1"/>
</dbReference>
<dbReference type="PANTHER" id="PTHR42711">
    <property type="entry name" value="ABC TRANSPORTER ATP-BINDING PROTEIN"/>
    <property type="match status" value="1"/>
</dbReference>
<proteinExistence type="inferred from homology"/>
<evidence type="ECO:0000256" key="4">
    <source>
        <dbReference type="ARBA" id="ARBA00022840"/>
    </source>
</evidence>
<evidence type="ECO:0000313" key="7">
    <source>
        <dbReference type="Proteomes" id="UP000003162"/>
    </source>
</evidence>
<evidence type="ECO:0000256" key="3">
    <source>
        <dbReference type="ARBA" id="ARBA00022741"/>
    </source>
</evidence>
<dbReference type="GO" id="GO:0005524">
    <property type="term" value="F:ATP binding"/>
    <property type="evidence" value="ECO:0007669"/>
    <property type="project" value="UniProtKB-KW"/>
</dbReference>
<dbReference type="HOGENOM" id="CLU_000604_1_2_9"/>
<keyword evidence="2" id="KW-0813">Transport</keyword>
<dbReference type="GO" id="GO:0016887">
    <property type="term" value="F:ATP hydrolysis activity"/>
    <property type="evidence" value="ECO:0007669"/>
    <property type="project" value="InterPro"/>
</dbReference>
<comment type="similarity">
    <text evidence="1">Belongs to the ABC transporter superfamily.</text>
</comment>
<gene>
    <name evidence="6" type="ORF">PEPMIC_00367</name>
</gene>
<dbReference type="PANTHER" id="PTHR42711:SF5">
    <property type="entry name" value="ABC TRANSPORTER ATP-BINDING PROTEIN NATA"/>
    <property type="match status" value="1"/>
</dbReference>
<feature type="domain" description="ABC transporter" evidence="5">
    <location>
        <begin position="7"/>
        <end position="240"/>
    </location>
</feature>
<evidence type="ECO:0000259" key="5">
    <source>
        <dbReference type="PROSITE" id="PS50893"/>
    </source>
</evidence>
<dbReference type="Pfam" id="PF00005">
    <property type="entry name" value="ABC_tran"/>
    <property type="match status" value="1"/>
</dbReference>
<dbReference type="InterPro" id="IPR003593">
    <property type="entry name" value="AAA+_ATPase"/>
</dbReference>
<organism evidence="6 7">
    <name type="scientific">Parvimonas micra ATCC 33270</name>
    <dbReference type="NCBI Taxonomy" id="411465"/>
    <lineage>
        <taxon>Bacteria</taxon>
        <taxon>Bacillati</taxon>
        <taxon>Bacillota</taxon>
        <taxon>Tissierellia</taxon>
        <taxon>Tissierellales</taxon>
        <taxon>Peptoniphilaceae</taxon>
        <taxon>Parvimonas</taxon>
    </lineage>
</organism>
<dbReference type="CDD" id="cd03230">
    <property type="entry name" value="ABC_DR_subfamily_A"/>
    <property type="match status" value="1"/>
</dbReference>
<accession>A8SJP7</accession>
<reference evidence="6 7" key="1">
    <citation type="submission" date="2007-09" db="EMBL/GenBank/DDBJ databases">
        <title>Draft genome sequence of Peptostreptococcus micros (ATCC 33270).</title>
        <authorList>
            <person name="Sudarsanam P."/>
            <person name="Ley R."/>
            <person name="Guruge J."/>
            <person name="Turnbaugh P.J."/>
            <person name="Mahowald M."/>
            <person name="Liep D."/>
            <person name="Gordon J."/>
        </authorList>
    </citation>
    <scope>NUCLEOTIDE SEQUENCE [LARGE SCALE GENOMIC DNA]</scope>
    <source>
        <strain evidence="6 7">ATCC 33270</strain>
    </source>
</reference>
<dbReference type="SMART" id="SM00382">
    <property type="entry name" value="AAA"/>
    <property type="match status" value="1"/>
</dbReference>
<evidence type="ECO:0000256" key="2">
    <source>
        <dbReference type="ARBA" id="ARBA00022448"/>
    </source>
</evidence>
<protein>
    <submittedName>
        <fullName evidence="6">ABC transporter, ATP-binding protein</fullName>
    </submittedName>
</protein>
<evidence type="ECO:0000313" key="6">
    <source>
        <dbReference type="EMBL" id="EDP24518.1"/>
    </source>
</evidence>
<dbReference type="AlphaFoldDB" id="A8SJP7"/>
<name>A8SJP7_9FIRM</name>